<evidence type="ECO:0000259" key="2">
    <source>
        <dbReference type="Pfam" id="PF15902"/>
    </source>
</evidence>
<feature type="domain" description="Sortilin N-terminal" evidence="2">
    <location>
        <begin position="35"/>
        <end position="89"/>
    </location>
</feature>
<dbReference type="InterPro" id="IPR050310">
    <property type="entry name" value="VPS10-sortilin"/>
</dbReference>
<dbReference type="SUPFAM" id="SSF110296">
    <property type="entry name" value="Oligoxyloglucan reducing end-specific cellobiohydrolase"/>
    <property type="match status" value="1"/>
</dbReference>
<name>A0A6A4RQG9_SCOMX</name>
<dbReference type="GO" id="GO:0006892">
    <property type="term" value="P:post-Golgi vesicle-mediated transport"/>
    <property type="evidence" value="ECO:0007669"/>
    <property type="project" value="TreeGrafter"/>
</dbReference>
<proteinExistence type="predicted"/>
<organism evidence="3 4">
    <name type="scientific">Scophthalmus maximus</name>
    <name type="common">Turbot</name>
    <name type="synonym">Psetta maxima</name>
    <dbReference type="NCBI Taxonomy" id="52904"/>
    <lineage>
        <taxon>Eukaryota</taxon>
        <taxon>Metazoa</taxon>
        <taxon>Chordata</taxon>
        <taxon>Craniata</taxon>
        <taxon>Vertebrata</taxon>
        <taxon>Euteleostomi</taxon>
        <taxon>Actinopterygii</taxon>
        <taxon>Neopterygii</taxon>
        <taxon>Teleostei</taxon>
        <taxon>Neoteleostei</taxon>
        <taxon>Acanthomorphata</taxon>
        <taxon>Carangaria</taxon>
        <taxon>Pleuronectiformes</taxon>
        <taxon>Pleuronectoidei</taxon>
        <taxon>Scophthalmidae</taxon>
        <taxon>Scophthalmus</taxon>
    </lineage>
</organism>
<comment type="caution">
    <text evidence="3">The sequence shown here is derived from an EMBL/GenBank/DDBJ whole genome shotgun (WGS) entry which is preliminary data.</text>
</comment>
<dbReference type="PANTHER" id="PTHR12106:SF8">
    <property type="entry name" value="VPS10 DOMAIN-CONTAINING RECEPTOR SORCS1"/>
    <property type="match status" value="1"/>
</dbReference>
<dbReference type="GO" id="GO:0005794">
    <property type="term" value="C:Golgi apparatus"/>
    <property type="evidence" value="ECO:0007669"/>
    <property type="project" value="TreeGrafter"/>
</dbReference>
<reference evidence="3 4" key="1">
    <citation type="submission" date="2019-06" db="EMBL/GenBank/DDBJ databases">
        <title>Draft genomes of female and male turbot (Scophthalmus maximus).</title>
        <authorList>
            <person name="Xu H."/>
            <person name="Xu X.-W."/>
            <person name="Shao C."/>
            <person name="Chen S."/>
        </authorList>
    </citation>
    <scope>NUCLEOTIDE SEQUENCE [LARGE SCALE GENOMIC DNA]</scope>
    <source>
        <strain evidence="3">Ysfricsl-2016a</strain>
        <tissue evidence="3">Blood</tissue>
    </source>
</reference>
<evidence type="ECO:0000256" key="1">
    <source>
        <dbReference type="ARBA" id="ARBA00022737"/>
    </source>
</evidence>
<protein>
    <recommendedName>
        <fullName evidence="2">Sortilin N-terminal domain-containing protein</fullName>
    </recommendedName>
</protein>
<dbReference type="InterPro" id="IPR031778">
    <property type="entry name" value="Sortilin_N"/>
</dbReference>
<dbReference type="AlphaFoldDB" id="A0A6A4RQG9"/>
<dbReference type="GO" id="GO:0016020">
    <property type="term" value="C:membrane"/>
    <property type="evidence" value="ECO:0007669"/>
    <property type="project" value="TreeGrafter"/>
</dbReference>
<gene>
    <name evidence="3" type="ORF">F2P81_026117</name>
</gene>
<evidence type="ECO:0000313" key="3">
    <source>
        <dbReference type="EMBL" id="KAF0021630.1"/>
    </source>
</evidence>
<dbReference type="Pfam" id="PF15902">
    <property type="entry name" value="Sortilin-Vps10"/>
    <property type="match status" value="1"/>
</dbReference>
<accession>A0A6A4RQG9</accession>
<dbReference type="EMBL" id="VEVO01003813">
    <property type="protein sequence ID" value="KAF0021630.1"/>
    <property type="molecule type" value="Genomic_DNA"/>
</dbReference>
<dbReference type="PANTHER" id="PTHR12106">
    <property type="entry name" value="SORTILIN RELATED"/>
    <property type="match status" value="1"/>
</dbReference>
<dbReference type="Proteomes" id="UP000438429">
    <property type="component" value="Unassembled WGS sequence"/>
</dbReference>
<sequence>MLERCSVGVVRTDVHTGNRRLQVRLSVLSLVGSLQVFDEEYAVLYLDQGGALVAIRHTPLPIRHLWLSFDEGRQWSKYSFTNTPLFVDGVLGEPGEETLIMT</sequence>
<keyword evidence="1" id="KW-0677">Repeat</keyword>
<evidence type="ECO:0000313" key="4">
    <source>
        <dbReference type="Proteomes" id="UP000438429"/>
    </source>
</evidence>